<feature type="coiled-coil region" evidence="1">
    <location>
        <begin position="208"/>
        <end position="278"/>
    </location>
</feature>
<evidence type="ECO:0000259" key="5">
    <source>
        <dbReference type="Pfam" id="PF21048"/>
    </source>
</evidence>
<dbReference type="InterPro" id="IPR048380">
    <property type="entry name" value="Rad26-like_N"/>
</dbReference>
<feature type="compositionally biased region" description="Low complexity" evidence="2">
    <location>
        <begin position="99"/>
        <end position="108"/>
    </location>
</feature>
<feature type="region of interest" description="Disordered" evidence="2">
    <location>
        <begin position="300"/>
        <end position="323"/>
    </location>
</feature>
<feature type="compositionally biased region" description="Pro residues" evidence="2">
    <location>
        <begin position="140"/>
        <end position="152"/>
    </location>
</feature>
<evidence type="ECO:0000313" key="6">
    <source>
        <dbReference type="EMBL" id="KAK3389582.1"/>
    </source>
</evidence>
<dbReference type="EMBL" id="JAULSW010000002">
    <property type="protein sequence ID" value="KAK3389582.1"/>
    <property type="molecule type" value="Genomic_DNA"/>
</dbReference>
<proteinExistence type="predicted"/>
<evidence type="ECO:0000256" key="2">
    <source>
        <dbReference type="SAM" id="MobiDB-lite"/>
    </source>
</evidence>
<feature type="region of interest" description="Disordered" evidence="2">
    <location>
        <begin position="89"/>
        <end position="117"/>
    </location>
</feature>
<dbReference type="InterPro" id="IPR022093">
    <property type="entry name" value="Rad26-like_helical"/>
</dbReference>
<reference evidence="6" key="2">
    <citation type="submission" date="2023-06" db="EMBL/GenBank/DDBJ databases">
        <authorList>
            <consortium name="Lawrence Berkeley National Laboratory"/>
            <person name="Haridas S."/>
            <person name="Hensen N."/>
            <person name="Bonometti L."/>
            <person name="Westerberg I."/>
            <person name="Brannstrom I.O."/>
            <person name="Guillou S."/>
            <person name="Cros-Aarteil S."/>
            <person name="Calhoun S."/>
            <person name="Kuo A."/>
            <person name="Mondo S."/>
            <person name="Pangilinan J."/>
            <person name="Riley R."/>
            <person name="LaButti K."/>
            <person name="Andreopoulos B."/>
            <person name="Lipzen A."/>
            <person name="Chen C."/>
            <person name="Yanf M."/>
            <person name="Daum C."/>
            <person name="Ng V."/>
            <person name="Clum A."/>
            <person name="Steindorff A."/>
            <person name="Ohm R."/>
            <person name="Martin F."/>
            <person name="Silar P."/>
            <person name="Natvig D."/>
            <person name="Lalanne C."/>
            <person name="Gautier V."/>
            <person name="Ament-velasquez S.L."/>
            <person name="Kruys A."/>
            <person name="Hutchinson M.I."/>
            <person name="Powell A.J."/>
            <person name="Barry K."/>
            <person name="Miller A.N."/>
            <person name="Grigoriev I.V."/>
            <person name="Debuchy R."/>
            <person name="Gladieux P."/>
            <person name="Thoren M.H."/>
            <person name="Johannesson H."/>
        </authorList>
    </citation>
    <scope>NUCLEOTIDE SEQUENCE</scope>
    <source>
        <strain evidence="6">CBS 232.78</strain>
    </source>
</reference>
<dbReference type="Proteomes" id="UP001285441">
    <property type="component" value="Unassembled WGS sequence"/>
</dbReference>
<keyword evidence="7" id="KW-1185">Reference proteome</keyword>
<feature type="domain" description="Rad26-like N-terminal" evidence="5">
    <location>
        <begin position="401"/>
        <end position="449"/>
    </location>
</feature>
<feature type="domain" description="Rad26-like C-terminal" evidence="4">
    <location>
        <begin position="805"/>
        <end position="865"/>
    </location>
</feature>
<name>A0AAE0NXK9_9PEZI</name>
<comment type="caution">
    <text evidence="6">The sequence shown here is derived from an EMBL/GenBank/DDBJ whole genome shotgun (WGS) entry which is preliminary data.</text>
</comment>
<evidence type="ECO:0000313" key="7">
    <source>
        <dbReference type="Proteomes" id="UP001285441"/>
    </source>
</evidence>
<reference evidence="6" key="1">
    <citation type="journal article" date="2023" name="Mol. Phylogenet. Evol.">
        <title>Genome-scale phylogeny and comparative genomics of the fungal order Sordariales.</title>
        <authorList>
            <person name="Hensen N."/>
            <person name="Bonometti L."/>
            <person name="Westerberg I."/>
            <person name="Brannstrom I.O."/>
            <person name="Guillou S."/>
            <person name="Cros-Aarteil S."/>
            <person name="Calhoun S."/>
            <person name="Haridas S."/>
            <person name="Kuo A."/>
            <person name="Mondo S."/>
            <person name="Pangilinan J."/>
            <person name="Riley R."/>
            <person name="LaButti K."/>
            <person name="Andreopoulos B."/>
            <person name="Lipzen A."/>
            <person name="Chen C."/>
            <person name="Yan M."/>
            <person name="Daum C."/>
            <person name="Ng V."/>
            <person name="Clum A."/>
            <person name="Steindorff A."/>
            <person name="Ohm R.A."/>
            <person name="Martin F."/>
            <person name="Silar P."/>
            <person name="Natvig D.O."/>
            <person name="Lalanne C."/>
            <person name="Gautier V."/>
            <person name="Ament-Velasquez S.L."/>
            <person name="Kruys A."/>
            <person name="Hutchinson M.I."/>
            <person name="Powell A.J."/>
            <person name="Barry K."/>
            <person name="Miller A.N."/>
            <person name="Grigoriev I.V."/>
            <person name="Debuchy R."/>
            <person name="Gladieux P."/>
            <person name="Hiltunen Thoren M."/>
            <person name="Johannesson H."/>
        </authorList>
    </citation>
    <scope>NUCLEOTIDE SEQUENCE</scope>
    <source>
        <strain evidence="6">CBS 232.78</strain>
    </source>
</reference>
<evidence type="ECO:0000259" key="3">
    <source>
        <dbReference type="Pfam" id="PF12331"/>
    </source>
</evidence>
<sequence length="870" mass="95533">MDDDEFSDDGFDDLNDTVLEELEKQAIQSTQAQRPLDSQLQSQPSVNPYTSAIANDVANANANASASAKPSIYDYGFDDDDLDDTVVIDELAQPPPGPHGAHATTTALPLPPHQQPRGVVANLAGQLPRPVYPQHQNQQYPPPTPRPAPPLPSQRFPARPAAHSRPAPPPPPQQSQFARSSQFVRPALPISRPLYGLQPSQAIRVAAAEKQNDIVAALQARLSALETEATAAKGEAAILRSKYDKAQMTHESEIARLKKETAEQAAKQKRIVEEAQAAERTAATELQFERQILKEELGRVKTRKKDGQTTPKKNRTFGRADGFDGIEIMSSPSKCQAQKRKEHTLPAVERTPTKGKRKRPAVDSPTFALEMHSEDAAPEAAPRAAEVTLAGHRLNALPYDFLKLVLSHSPLHDQPLTFDLLSRFALPSDPSQTFASIIFQKLPKMGTPEAPLRLLVDFAELLIEIWGRCLSEKYHGPIYHLAALISYTLQLNTLAVAPHIVSSLVPVCATTCRLVAVPRFSSADGDISNHPDHLVRQLYVNIDVTQSLSLLYLTALACSSPSFQGSDLPLPVEYSPQTQFWKSLELEFVLMMLSPKQPEPDWFGTLSLLWTSVLPESIGPIPNPLSSRTYIVNGRSESETPELVASMMVDRVSSFLFESPRWAPPRSVRQILVRLEALKTLLIFATSPFGAIHIAKSKVAIPRLVTVLSWAISRLYDMEPLLRAPKAPEQLLDPNESRTVRGNSTEPLELGDPPRPGQPARKVPKSLHGDRREKNGYVLLCRFIGHAVFLLHRLVTDPRTADVADVVGKLEAAKGGAPQRYLITLARLSSSEDLVLEAGIDAETVELAHELLESVVTPETGKEIGILFGE</sequence>
<keyword evidence="1" id="KW-0175">Coiled coil</keyword>
<feature type="region of interest" description="Disordered" evidence="2">
    <location>
        <begin position="727"/>
        <end position="768"/>
    </location>
</feature>
<dbReference type="AlphaFoldDB" id="A0AAE0NXK9"/>
<dbReference type="Pfam" id="PF21048">
    <property type="entry name" value="Rad26-like_N"/>
    <property type="match status" value="1"/>
</dbReference>
<evidence type="ECO:0000256" key="1">
    <source>
        <dbReference type="SAM" id="Coils"/>
    </source>
</evidence>
<feature type="compositionally biased region" description="Low complexity" evidence="2">
    <location>
        <begin position="153"/>
        <end position="165"/>
    </location>
</feature>
<protein>
    <recommendedName>
        <fullName evidence="8">DNA repair protein Rad26</fullName>
    </recommendedName>
</protein>
<feature type="domain" description="Rad26-like helical repeats" evidence="3">
    <location>
        <begin position="507"/>
        <end position="795"/>
    </location>
</feature>
<gene>
    <name evidence="6" type="ORF">B0H63DRAFT_499596</name>
</gene>
<feature type="region of interest" description="Disordered" evidence="2">
    <location>
        <begin position="26"/>
        <end position="47"/>
    </location>
</feature>
<evidence type="ECO:0000259" key="4">
    <source>
        <dbReference type="Pfam" id="PF21046"/>
    </source>
</evidence>
<dbReference type="Pfam" id="PF12331">
    <property type="entry name" value="Rad26-like_helical_rpts"/>
    <property type="match status" value="1"/>
</dbReference>
<organism evidence="6 7">
    <name type="scientific">Podospora didyma</name>
    <dbReference type="NCBI Taxonomy" id="330526"/>
    <lineage>
        <taxon>Eukaryota</taxon>
        <taxon>Fungi</taxon>
        <taxon>Dikarya</taxon>
        <taxon>Ascomycota</taxon>
        <taxon>Pezizomycotina</taxon>
        <taxon>Sordariomycetes</taxon>
        <taxon>Sordariomycetidae</taxon>
        <taxon>Sordariales</taxon>
        <taxon>Podosporaceae</taxon>
        <taxon>Podospora</taxon>
    </lineage>
</organism>
<dbReference type="InterPro" id="IPR048379">
    <property type="entry name" value="Rad26-like_C"/>
</dbReference>
<accession>A0AAE0NXK9</accession>
<feature type="region of interest" description="Disordered" evidence="2">
    <location>
        <begin position="62"/>
        <end position="81"/>
    </location>
</feature>
<evidence type="ECO:0008006" key="8">
    <source>
        <dbReference type="Google" id="ProtNLM"/>
    </source>
</evidence>
<feature type="region of interest" description="Disordered" evidence="2">
    <location>
        <begin position="130"/>
        <end position="181"/>
    </location>
</feature>
<dbReference type="Pfam" id="PF21046">
    <property type="entry name" value="Rad26-like_C"/>
    <property type="match status" value="1"/>
</dbReference>